<gene>
    <name evidence="5" type="ORF">BJY01DRAFT_237079</name>
</gene>
<dbReference type="PANTHER" id="PTHR11548:SF2">
    <property type="entry name" value="THYMIDYLATE SYNTHASE"/>
    <property type="match status" value="1"/>
</dbReference>
<evidence type="ECO:0000259" key="4">
    <source>
        <dbReference type="Pfam" id="PF00303"/>
    </source>
</evidence>
<dbReference type="Proteomes" id="UP001610446">
    <property type="component" value="Unassembled WGS sequence"/>
</dbReference>
<organism evidence="5 6">
    <name type="scientific">Aspergillus pseudoustus</name>
    <dbReference type="NCBI Taxonomy" id="1810923"/>
    <lineage>
        <taxon>Eukaryota</taxon>
        <taxon>Fungi</taxon>
        <taxon>Dikarya</taxon>
        <taxon>Ascomycota</taxon>
        <taxon>Pezizomycotina</taxon>
        <taxon>Eurotiomycetes</taxon>
        <taxon>Eurotiomycetidae</taxon>
        <taxon>Eurotiales</taxon>
        <taxon>Aspergillaceae</taxon>
        <taxon>Aspergillus</taxon>
        <taxon>Aspergillus subgen. Nidulantes</taxon>
    </lineage>
</organism>
<sequence>MPAVPSPPHDPSHEEHQYLHLIRDILLQGQHRLDRIGTGTRSILAPPQLHFSLSKPNPEVGGLIPALPLLTTDQVIPRVVMAEFLWSISAGIKIGDEKWSRKLLHTIGLGHHEEGNPCPVLGFQWRHFGARYVDAQTNYTEQGIAQLKDVVNKLIKNPFNHHIVINSRNSADRNPVDQRKMALPACHIGAQFYGSFPPGINLAEKTKRPTEKGALSCMFYQRSCDIGLDVPPNIASYALLTHILAHAADLQPGKPIHTIGNGYVYLHFANALNEQLTREPTEFHKLRIKRNDHGSAVVDGWKETKNESRAYH</sequence>
<dbReference type="NCBIfam" id="TIGR03284">
    <property type="entry name" value="thym_sym"/>
    <property type="match status" value="1"/>
</dbReference>
<proteinExistence type="predicted"/>
<dbReference type="PANTHER" id="PTHR11548">
    <property type="entry name" value="THYMIDYLATE SYNTHASE 1"/>
    <property type="match status" value="1"/>
</dbReference>
<dbReference type="Pfam" id="PF00303">
    <property type="entry name" value="Thymidylat_synt"/>
    <property type="match status" value="1"/>
</dbReference>
<dbReference type="EC" id="2.1.1.45" evidence="1"/>
<dbReference type="EMBL" id="JBFXLU010000132">
    <property type="protein sequence ID" value="KAL2839495.1"/>
    <property type="molecule type" value="Genomic_DNA"/>
</dbReference>
<keyword evidence="2" id="KW-0489">Methyltransferase</keyword>
<comment type="caution">
    <text evidence="5">The sequence shown here is derived from an EMBL/GenBank/DDBJ whole genome shotgun (WGS) entry which is preliminary data.</text>
</comment>
<keyword evidence="6" id="KW-1185">Reference proteome</keyword>
<name>A0ABR4JHM9_9EURO</name>
<dbReference type="CDD" id="cd00351">
    <property type="entry name" value="TS_Pyrimidine_HMase"/>
    <property type="match status" value="1"/>
</dbReference>
<feature type="domain" description="Thymidylate synthase/dCMP hydroxymethylase" evidence="4">
    <location>
        <begin position="16"/>
        <end position="291"/>
    </location>
</feature>
<dbReference type="InterPro" id="IPR036926">
    <property type="entry name" value="Thymidate_synth/dCMP_Mease_sf"/>
</dbReference>
<dbReference type="InterPro" id="IPR045097">
    <property type="entry name" value="Thymidate_synth/dCMP_Mease"/>
</dbReference>
<protein>
    <recommendedName>
        <fullName evidence="1">thymidylate synthase</fullName>
        <ecNumber evidence="1">2.1.1.45</ecNumber>
    </recommendedName>
</protein>
<evidence type="ECO:0000313" key="6">
    <source>
        <dbReference type="Proteomes" id="UP001610446"/>
    </source>
</evidence>
<accession>A0ABR4JHM9</accession>
<dbReference type="SUPFAM" id="SSF55831">
    <property type="entry name" value="Thymidylate synthase/dCMP hydroxymethylase"/>
    <property type="match status" value="1"/>
</dbReference>
<dbReference type="Gene3D" id="3.30.572.10">
    <property type="entry name" value="Thymidylate synthase/dCMP hydroxymethylase domain"/>
    <property type="match status" value="1"/>
</dbReference>
<reference evidence="5 6" key="1">
    <citation type="submission" date="2024-07" db="EMBL/GenBank/DDBJ databases">
        <title>Section-level genome sequencing and comparative genomics of Aspergillus sections Usti and Cavernicolus.</title>
        <authorList>
            <consortium name="Lawrence Berkeley National Laboratory"/>
            <person name="Nybo J.L."/>
            <person name="Vesth T.C."/>
            <person name="Theobald S."/>
            <person name="Frisvad J.C."/>
            <person name="Larsen T.O."/>
            <person name="Kjaerboelling I."/>
            <person name="Rothschild-Mancinelli K."/>
            <person name="Lyhne E.K."/>
            <person name="Kogle M.E."/>
            <person name="Barry K."/>
            <person name="Clum A."/>
            <person name="Na H."/>
            <person name="Ledsgaard L."/>
            <person name="Lin J."/>
            <person name="Lipzen A."/>
            <person name="Kuo A."/>
            <person name="Riley R."/>
            <person name="Mondo S."/>
            <person name="Labutti K."/>
            <person name="Haridas S."/>
            <person name="Pangalinan J."/>
            <person name="Salamov A.A."/>
            <person name="Simmons B.A."/>
            <person name="Magnuson J.K."/>
            <person name="Chen J."/>
            <person name="Drula E."/>
            <person name="Henrissat B."/>
            <person name="Wiebenga A."/>
            <person name="Lubbers R.J."/>
            <person name="Gomes A.C."/>
            <person name="Makela M.R."/>
            <person name="Stajich J."/>
            <person name="Grigoriev I.V."/>
            <person name="Mortensen U.H."/>
            <person name="De Vries R.P."/>
            <person name="Baker S.E."/>
            <person name="Andersen M.R."/>
        </authorList>
    </citation>
    <scope>NUCLEOTIDE SEQUENCE [LARGE SCALE GENOMIC DNA]</scope>
    <source>
        <strain evidence="5 6">CBS 123904</strain>
    </source>
</reference>
<evidence type="ECO:0000313" key="5">
    <source>
        <dbReference type="EMBL" id="KAL2839495.1"/>
    </source>
</evidence>
<dbReference type="InterPro" id="IPR000398">
    <property type="entry name" value="Thymidylate_synthase"/>
</dbReference>
<dbReference type="InterPro" id="IPR023451">
    <property type="entry name" value="Thymidate_synth/dCMP_Mease_dom"/>
</dbReference>
<evidence type="ECO:0000256" key="1">
    <source>
        <dbReference type="ARBA" id="ARBA00011947"/>
    </source>
</evidence>
<dbReference type="PRINTS" id="PR00108">
    <property type="entry name" value="THYMDSNTHASE"/>
</dbReference>
<evidence type="ECO:0000256" key="3">
    <source>
        <dbReference type="ARBA" id="ARBA00022679"/>
    </source>
</evidence>
<evidence type="ECO:0000256" key="2">
    <source>
        <dbReference type="ARBA" id="ARBA00022603"/>
    </source>
</evidence>
<keyword evidence="3" id="KW-0808">Transferase</keyword>